<comment type="function">
    <text evidence="4">Component of the acetyl coenzyme A carboxylase (ACC) complex. Biotin carboxylase (BC) catalyzes the carboxylation of biotin on its carrier protein (BCCP) and then the CO(2) group is transferred by the transcarboxylase to acetyl-CoA to form malonyl-CoA.</text>
</comment>
<evidence type="ECO:0000256" key="1">
    <source>
        <dbReference type="ARBA" id="ARBA00022679"/>
    </source>
</evidence>
<dbReference type="Proteomes" id="UP000254950">
    <property type="component" value="Unassembled WGS sequence"/>
</dbReference>
<protein>
    <recommendedName>
        <fullName evidence="4">Acetyl-coenzyme A carboxylase carboxyl transferase subunit beta</fullName>
        <shortName evidence="4">ACCase subunit beta</shortName>
        <shortName evidence="4">Acetyl-CoA carboxylase carboxyltransferase subunit beta</shortName>
        <ecNumber evidence="4">2.1.3.15</ecNumber>
    </recommendedName>
</protein>
<gene>
    <name evidence="4 7" type="primary">accD</name>
    <name evidence="7" type="ORF">NCTC12862_01537</name>
</gene>
<comment type="similarity">
    <text evidence="4">Belongs to the AccD/PCCB family.</text>
</comment>
<keyword evidence="4" id="KW-0444">Lipid biosynthesis</keyword>
<dbReference type="STRING" id="33044.GCA_900005695_00897"/>
<comment type="subunit">
    <text evidence="4">Acetyl-CoA carboxylase is a heterohexamer composed of biotin carboxyl carrier protein (AccB), biotin carboxylase (AccC) and two subunits each of ACCase subunit alpha (AccA) and ACCase subunit beta (AccD).</text>
</comment>
<organism evidence="7 8">
    <name type="scientific">Bartonella doshiae</name>
    <dbReference type="NCBI Taxonomy" id="33044"/>
    <lineage>
        <taxon>Bacteria</taxon>
        <taxon>Pseudomonadati</taxon>
        <taxon>Pseudomonadota</taxon>
        <taxon>Alphaproteobacteria</taxon>
        <taxon>Hyphomicrobiales</taxon>
        <taxon>Bartonellaceae</taxon>
        <taxon>Bartonella</taxon>
    </lineage>
</organism>
<dbReference type="SUPFAM" id="SSF52096">
    <property type="entry name" value="ClpP/crotonase"/>
    <property type="match status" value="1"/>
</dbReference>
<proteinExistence type="inferred from homology"/>
<sequence length="306" mass="33985">MNWITNYVRPKINSILGRREIPENLWIKDPTSGEMVFHKDLEMNQYVIPTSGYHMRISAKNRLMHFFDDGIYTLIENPKVVTDPLKFRDEKRYIDRLKDYRSKLGVDDNILSAQGTIEGLSIVAIVQDFAFMGGSLGMASGEAIIKAFHTAIENKCPLVLFSASGGARMQEGTLSLMQMPRTTVAIEMMKEAKLPYIVVLTNPTTGGVTASYAMLGDIHIAEPGAMIGFAGPRVIQQTIRETLPEGFQSSEYLLEHGMIDMVISRLEMKATIARLLRLMMKCPPTVPSSDSSSTNSQTSLSKIEAA</sequence>
<name>A0A380ZHI6_BARDO</name>
<dbReference type="NCBIfam" id="TIGR00515">
    <property type="entry name" value="accD"/>
    <property type="match status" value="1"/>
</dbReference>
<dbReference type="GO" id="GO:2001295">
    <property type="term" value="P:malonyl-CoA biosynthetic process"/>
    <property type="evidence" value="ECO:0007669"/>
    <property type="project" value="UniProtKB-UniRule"/>
</dbReference>
<dbReference type="InterPro" id="IPR029045">
    <property type="entry name" value="ClpP/crotonase-like_dom_sf"/>
</dbReference>
<evidence type="ECO:0000256" key="4">
    <source>
        <dbReference type="HAMAP-Rule" id="MF_01395"/>
    </source>
</evidence>
<dbReference type="InterPro" id="IPR000438">
    <property type="entry name" value="Acetyl_CoA_COase_Trfase_b_su"/>
</dbReference>
<keyword evidence="2 4" id="KW-0276">Fatty acid metabolism</keyword>
<feature type="compositionally biased region" description="Low complexity" evidence="5">
    <location>
        <begin position="287"/>
        <end position="306"/>
    </location>
</feature>
<keyword evidence="4" id="KW-0963">Cytoplasm</keyword>
<evidence type="ECO:0000256" key="3">
    <source>
        <dbReference type="ARBA" id="ARBA00023160"/>
    </source>
</evidence>
<evidence type="ECO:0000313" key="8">
    <source>
        <dbReference type="Proteomes" id="UP000254950"/>
    </source>
</evidence>
<dbReference type="EMBL" id="UFTF01000001">
    <property type="protein sequence ID" value="SUV46051.1"/>
    <property type="molecule type" value="Genomic_DNA"/>
</dbReference>
<dbReference type="UniPathway" id="UPA00655">
    <property type="reaction ID" value="UER00711"/>
</dbReference>
<comment type="subcellular location">
    <subcellularLocation>
        <location evidence="4">Cytoplasm</location>
    </subcellularLocation>
</comment>
<feature type="domain" description="CoA carboxyltransferase N-terminal" evidence="6">
    <location>
        <begin position="25"/>
        <end position="294"/>
    </location>
</feature>
<keyword evidence="7" id="KW-0436">Ligase</keyword>
<reference evidence="7 8" key="1">
    <citation type="submission" date="2018-06" db="EMBL/GenBank/DDBJ databases">
        <authorList>
            <consortium name="Pathogen Informatics"/>
            <person name="Doyle S."/>
        </authorList>
    </citation>
    <scope>NUCLEOTIDE SEQUENCE [LARGE SCALE GENOMIC DNA]</scope>
    <source>
        <strain evidence="7 8">NCTC12862</strain>
    </source>
</reference>
<dbReference type="GO" id="GO:0016743">
    <property type="term" value="F:carboxyl- or carbamoyltransferase activity"/>
    <property type="evidence" value="ECO:0007669"/>
    <property type="project" value="UniProtKB-UniRule"/>
</dbReference>
<accession>A0A380ZHI6</accession>
<dbReference type="Pfam" id="PF01039">
    <property type="entry name" value="Carboxyl_trans"/>
    <property type="match status" value="1"/>
</dbReference>
<dbReference type="AlphaFoldDB" id="A0A380ZHI6"/>
<evidence type="ECO:0000256" key="2">
    <source>
        <dbReference type="ARBA" id="ARBA00022832"/>
    </source>
</evidence>
<dbReference type="PANTHER" id="PTHR42995:SF5">
    <property type="entry name" value="ACETYL-COENZYME A CARBOXYLASE CARBOXYL TRANSFERASE SUBUNIT BETA, CHLOROPLASTIC"/>
    <property type="match status" value="1"/>
</dbReference>
<feature type="region of interest" description="Disordered" evidence="5">
    <location>
        <begin position="284"/>
        <end position="306"/>
    </location>
</feature>
<comment type="caution">
    <text evidence="4">Lacks conserved residue(s) required for the propagation of feature annotation.</text>
</comment>
<dbReference type="PANTHER" id="PTHR42995">
    <property type="entry name" value="ACETYL-COENZYME A CARBOXYLASE CARBOXYL TRANSFERASE SUBUNIT BETA, CHLOROPLASTIC"/>
    <property type="match status" value="1"/>
</dbReference>
<dbReference type="OrthoDB" id="9772975at2"/>
<dbReference type="HAMAP" id="MF_01395">
    <property type="entry name" value="AcetylCoA_CT_beta"/>
    <property type="match status" value="1"/>
</dbReference>
<keyword evidence="4" id="KW-0547">Nucleotide-binding</keyword>
<dbReference type="GO" id="GO:0006633">
    <property type="term" value="P:fatty acid biosynthetic process"/>
    <property type="evidence" value="ECO:0007669"/>
    <property type="project" value="UniProtKB-KW"/>
</dbReference>
<dbReference type="GO" id="GO:0009329">
    <property type="term" value="C:acetate CoA-transferase complex"/>
    <property type="evidence" value="ECO:0007669"/>
    <property type="project" value="TreeGrafter"/>
</dbReference>
<dbReference type="GO" id="GO:0003989">
    <property type="term" value="F:acetyl-CoA carboxylase activity"/>
    <property type="evidence" value="ECO:0007669"/>
    <property type="project" value="InterPro"/>
</dbReference>
<comment type="catalytic activity">
    <reaction evidence="4">
        <text>N(6)-carboxybiotinyl-L-lysyl-[protein] + acetyl-CoA = N(6)-biotinyl-L-lysyl-[protein] + malonyl-CoA</text>
        <dbReference type="Rhea" id="RHEA:54728"/>
        <dbReference type="Rhea" id="RHEA-COMP:10505"/>
        <dbReference type="Rhea" id="RHEA-COMP:10506"/>
        <dbReference type="ChEBI" id="CHEBI:57288"/>
        <dbReference type="ChEBI" id="CHEBI:57384"/>
        <dbReference type="ChEBI" id="CHEBI:83144"/>
        <dbReference type="ChEBI" id="CHEBI:83145"/>
        <dbReference type="EC" id="2.1.3.15"/>
    </reaction>
</comment>
<dbReference type="Gene3D" id="3.90.226.10">
    <property type="entry name" value="2-enoyl-CoA Hydratase, Chain A, domain 1"/>
    <property type="match status" value="1"/>
</dbReference>
<comment type="pathway">
    <text evidence="4">Lipid metabolism; malonyl-CoA biosynthesis; malonyl-CoA from acetyl-CoA: step 1/1.</text>
</comment>
<dbReference type="InterPro" id="IPR011762">
    <property type="entry name" value="COA_CT_N"/>
</dbReference>
<dbReference type="PROSITE" id="PS50980">
    <property type="entry name" value="COA_CT_NTER"/>
    <property type="match status" value="1"/>
</dbReference>
<keyword evidence="1 4" id="KW-0808">Transferase</keyword>
<dbReference type="RefSeq" id="WP_004856189.1">
    <property type="nucleotide sequence ID" value="NZ_CACVBH010000001.1"/>
</dbReference>
<keyword evidence="4" id="KW-0443">Lipid metabolism</keyword>
<dbReference type="InterPro" id="IPR034733">
    <property type="entry name" value="AcCoA_carboxyl_beta"/>
</dbReference>
<dbReference type="GO" id="GO:0005524">
    <property type="term" value="F:ATP binding"/>
    <property type="evidence" value="ECO:0007669"/>
    <property type="project" value="UniProtKB-KW"/>
</dbReference>
<dbReference type="EC" id="2.1.3.15" evidence="4"/>
<keyword evidence="4" id="KW-0067">ATP-binding</keyword>
<dbReference type="PRINTS" id="PR01070">
    <property type="entry name" value="ACCCTRFRASEB"/>
</dbReference>
<evidence type="ECO:0000259" key="6">
    <source>
        <dbReference type="PROSITE" id="PS50980"/>
    </source>
</evidence>
<evidence type="ECO:0000313" key="7">
    <source>
        <dbReference type="EMBL" id="SUV46051.1"/>
    </source>
</evidence>
<keyword evidence="3 4" id="KW-0275">Fatty acid biosynthesis</keyword>
<evidence type="ECO:0000256" key="5">
    <source>
        <dbReference type="SAM" id="MobiDB-lite"/>
    </source>
</evidence>